<proteinExistence type="predicted"/>
<protein>
    <submittedName>
        <fullName evidence="3">DNA-binding MarR family transcriptional regulator</fullName>
    </submittedName>
</protein>
<dbReference type="InterPro" id="IPR036388">
    <property type="entry name" value="WH-like_DNA-bd_sf"/>
</dbReference>
<dbReference type="InterPro" id="IPR039422">
    <property type="entry name" value="MarR/SlyA-like"/>
</dbReference>
<feature type="domain" description="HTH marR-type" evidence="2">
    <location>
        <begin position="45"/>
        <end position="180"/>
    </location>
</feature>
<accession>A0ABU0R9Z6</accession>
<reference evidence="3 4" key="1">
    <citation type="submission" date="2023-07" db="EMBL/GenBank/DDBJ databases">
        <title>Comparative genomics of wheat-associated soil bacteria to identify genetic determinants of phenazine resistance.</title>
        <authorList>
            <person name="Mouncey N."/>
        </authorList>
    </citation>
    <scope>NUCLEOTIDE SEQUENCE [LARGE SCALE GENOMIC DNA]</scope>
    <source>
        <strain evidence="3 4">V3I3</strain>
    </source>
</reference>
<dbReference type="InterPro" id="IPR036390">
    <property type="entry name" value="WH_DNA-bd_sf"/>
</dbReference>
<evidence type="ECO:0000256" key="1">
    <source>
        <dbReference type="SAM" id="MobiDB-lite"/>
    </source>
</evidence>
<evidence type="ECO:0000313" key="4">
    <source>
        <dbReference type="Proteomes" id="UP001239083"/>
    </source>
</evidence>
<organism evidence="3 4">
    <name type="scientific">Agromyces ramosus</name>
    <dbReference type="NCBI Taxonomy" id="33879"/>
    <lineage>
        <taxon>Bacteria</taxon>
        <taxon>Bacillati</taxon>
        <taxon>Actinomycetota</taxon>
        <taxon>Actinomycetes</taxon>
        <taxon>Micrococcales</taxon>
        <taxon>Microbacteriaceae</taxon>
        <taxon>Agromyces</taxon>
    </lineage>
</organism>
<keyword evidence="3" id="KW-0238">DNA-binding</keyword>
<dbReference type="InterPro" id="IPR000835">
    <property type="entry name" value="HTH_MarR-typ"/>
</dbReference>
<feature type="region of interest" description="Disordered" evidence="1">
    <location>
        <begin position="1"/>
        <end position="23"/>
    </location>
</feature>
<dbReference type="Proteomes" id="UP001239083">
    <property type="component" value="Unassembled WGS sequence"/>
</dbReference>
<dbReference type="EMBL" id="JAUSYY010000001">
    <property type="protein sequence ID" value="MDQ0894898.1"/>
    <property type="molecule type" value="Genomic_DNA"/>
</dbReference>
<gene>
    <name evidence="3" type="ORF">QFZ26_002453</name>
</gene>
<dbReference type="PROSITE" id="PS50995">
    <property type="entry name" value="HTH_MARR_2"/>
    <property type="match status" value="1"/>
</dbReference>
<dbReference type="PRINTS" id="PR00598">
    <property type="entry name" value="HTHMARR"/>
</dbReference>
<evidence type="ECO:0000259" key="2">
    <source>
        <dbReference type="PROSITE" id="PS50995"/>
    </source>
</evidence>
<dbReference type="SUPFAM" id="SSF46785">
    <property type="entry name" value="Winged helix' DNA-binding domain"/>
    <property type="match status" value="1"/>
</dbReference>
<name>A0ABU0R9Z6_9MICO</name>
<dbReference type="Gene3D" id="1.10.10.10">
    <property type="entry name" value="Winged helix-like DNA-binding domain superfamily/Winged helix DNA-binding domain"/>
    <property type="match status" value="1"/>
</dbReference>
<sequence length="183" mass="20588">MAPDATAGYRDGMPRSMSERSDRDDEVDLIIDAWSRRLPDVDFTPLDVMSRLRRVSNRLGRLRATAFSGAGLAVWEFDVLAALRREEPPHELNPAQLIEATMIGSAAMTNRLDNLSRRGLVERRPNPRDGRSVLVRLTPEGATRVDDAMRRLAEREAVELRGLSREEQATLAGLLRRLVQDSE</sequence>
<comment type="caution">
    <text evidence="3">The sequence shown here is derived from an EMBL/GenBank/DDBJ whole genome shotgun (WGS) entry which is preliminary data.</text>
</comment>
<keyword evidence="4" id="KW-1185">Reference proteome</keyword>
<dbReference type="Pfam" id="PF12802">
    <property type="entry name" value="MarR_2"/>
    <property type="match status" value="1"/>
</dbReference>
<dbReference type="PANTHER" id="PTHR33164">
    <property type="entry name" value="TRANSCRIPTIONAL REGULATOR, MARR FAMILY"/>
    <property type="match status" value="1"/>
</dbReference>
<dbReference type="GO" id="GO:0003677">
    <property type="term" value="F:DNA binding"/>
    <property type="evidence" value="ECO:0007669"/>
    <property type="project" value="UniProtKB-KW"/>
</dbReference>
<dbReference type="SMART" id="SM00347">
    <property type="entry name" value="HTH_MARR"/>
    <property type="match status" value="1"/>
</dbReference>
<dbReference type="PANTHER" id="PTHR33164:SF104">
    <property type="entry name" value="TRANSCRIPTIONAL REGULATORY PROTEIN"/>
    <property type="match status" value="1"/>
</dbReference>
<evidence type="ECO:0000313" key="3">
    <source>
        <dbReference type="EMBL" id="MDQ0894898.1"/>
    </source>
</evidence>